<protein>
    <recommendedName>
        <fullName evidence="3">SWR1-complex protein 4</fullName>
    </recommendedName>
</protein>
<feature type="region of interest" description="Disordered" evidence="9">
    <location>
        <begin position="441"/>
        <end position="518"/>
    </location>
</feature>
<evidence type="ECO:0000256" key="4">
    <source>
        <dbReference type="ARBA" id="ARBA00022853"/>
    </source>
</evidence>
<sequence length="518" mass="57449">MAASAADIRSALSIPEANTAAGPSQPKKPTQSNSRKPEGISRELYSLIGPSAPSLAAQLAKPRLKQKPNFGGAAARTKWELRTFRNPARKDGLDLQHWTKAYEDPNAEYQFAKYNIQTTQYTYSQDEYTRFLEDSEWTKEETDYLFSVVQEFDLRWYIIYDRYEYTGGPIRTLEDLKDRYYSVCRKLVRNRPWAGDEASKAQLISSFQFDKDRELTRKKYILSLENRTPDQIAEEEALYVEVKRLEHTERRFKRDRENLLRILAGIDSGLPDVVEDDGGPLGVLADGVGPGISSASTTRKKSTKKGTQSAMEVDTPTTPSVVGTPAVKRPNNAKNAAFDAQHCIIRTETPSTGAATKAAHQPAYLRSYKLPSPKPAIAPKITQALAELGISLTRLVMPTRDTTASLEALLDATTALVETKRVVDRVNQEIGVQKLRLGMRERSVSVDGETKTDGDNAMEVDGPNAADGEGETEGEDGRAQSVMSTRSVKSRKHARRSVSISSVDTTSTRAGPKRQKRG</sequence>
<keyword evidence="4" id="KW-0156">Chromatin regulator</keyword>
<dbReference type="GO" id="GO:0000122">
    <property type="term" value="P:negative regulation of transcription by RNA polymerase II"/>
    <property type="evidence" value="ECO:0007669"/>
    <property type="project" value="TreeGrafter"/>
</dbReference>
<dbReference type="SMART" id="SM00717">
    <property type="entry name" value="SANT"/>
    <property type="match status" value="1"/>
</dbReference>
<proteinExistence type="inferred from homology"/>
<comment type="subcellular location">
    <subcellularLocation>
        <location evidence="1">Nucleus</location>
    </subcellularLocation>
</comment>
<dbReference type="Pfam" id="PF16282">
    <property type="entry name" value="SANT_DAMP1_like"/>
    <property type="match status" value="1"/>
</dbReference>
<dbReference type="PROSITE" id="PS50090">
    <property type="entry name" value="MYB_LIKE"/>
    <property type="match status" value="1"/>
</dbReference>
<keyword evidence="12" id="KW-1185">Reference proteome</keyword>
<evidence type="ECO:0000256" key="1">
    <source>
        <dbReference type="ARBA" id="ARBA00004123"/>
    </source>
</evidence>
<dbReference type="InterPro" id="IPR027109">
    <property type="entry name" value="Swc4/Dmap1"/>
</dbReference>
<evidence type="ECO:0000256" key="9">
    <source>
        <dbReference type="SAM" id="MobiDB-lite"/>
    </source>
</evidence>
<keyword evidence="5" id="KW-0805">Transcription regulation</keyword>
<dbReference type="InterPro" id="IPR001005">
    <property type="entry name" value="SANT/Myb"/>
</dbReference>
<dbReference type="InterPro" id="IPR009057">
    <property type="entry name" value="Homeodomain-like_sf"/>
</dbReference>
<comment type="similarity">
    <text evidence="2">Belongs to the SWC4 family.</text>
</comment>
<dbReference type="GO" id="GO:0000812">
    <property type="term" value="C:Swr1 complex"/>
    <property type="evidence" value="ECO:0007669"/>
    <property type="project" value="TreeGrafter"/>
</dbReference>
<feature type="compositionally biased region" description="Basic and acidic residues" evidence="9">
    <location>
        <begin position="441"/>
        <end position="454"/>
    </location>
</feature>
<evidence type="ECO:0000256" key="6">
    <source>
        <dbReference type="ARBA" id="ARBA00023163"/>
    </source>
</evidence>
<feature type="domain" description="Myb-like" evidence="10">
    <location>
        <begin position="129"/>
        <end position="184"/>
    </location>
</feature>
<dbReference type="AlphaFoldDB" id="A0A9P5Z735"/>
<reference evidence="11" key="1">
    <citation type="submission" date="2020-11" db="EMBL/GenBank/DDBJ databases">
        <authorList>
            <consortium name="DOE Joint Genome Institute"/>
            <person name="Ahrendt S."/>
            <person name="Riley R."/>
            <person name="Andreopoulos W."/>
            <person name="Labutti K."/>
            <person name="Pangilinan J."/>
            <person name="Ruiz-Duenas F.J."/>
            <person name="Barrasa J.M."/>
            <person name="Sanchez-Garcia M."/>
            <person name="Camarero S."/>
            <person name="Miyauchi S."/>
            <person name="Serrano A."/>
            <person name="Linde D."/>
            <person name="Babiker R."/>
            <person name="Drula E."/>
            <person name="Ayuso-Fernandez I."/>
            <person name="Pacheco R."/>
            <person name="Padilla G."/>
            <person name="Ferreira P."/>
            <person name="Barriuso J."/>
            <person name="Kellner H."/>
            <person name="Castanera R."/>
            <person name="Alfaro M."/>
            <person name="Ramirez L."/>
            <person name="Pisabarro A.G."/>
            <person name="Kuo A."/>
            <person name="Tritt A."/>
            <person name="Lipzen A."/>
            <person name="He G."/>
            <person name="Yan M."/>
            <person name="Ng V."/>
            <person name="Cullen D."/>
            <person name="Martin F."/>
            <person name="Rosso M.-N."/>
            <person name="Henrissat B."/>
            <person name="Hibbett D."/>
            <person name="Martinez A.T."/>
            <person name="Grigoriev I.V."/>
        </authorList>
    </citation>
    <scope>NUCLEOTIDE SEQUENCE</scope>
    <source>
        <strain evidence="11">CIRM-BRFM 674</strain>
    </source>
</reference>
<comment type="caution">
    <text evidence="11">The sequence shown here is derived from an EMBL/GenBank/DDBJ whole genome shotgun (WGS) entry which is preliminary data.</text>
</comment>
<dbReference type="GO" id="GO:0006281">
    <property type="term" value="P:DNA repair"/>
    <property type="evidence" value="ECO:0007669"/>
    <property type="project" value="InterPro"/>
</dbReference>
<keyword evidence="7" id="KW-0539">Nucleus</keyword>
<evidence type="ECO:0000256" key="3">
    <source>
        <dbReference type="ARBA" id="ARBA00019132"/>
    </source>
</evidence>
<evidence type="ECO:0000259" key="10">
    <source>
        <dbReference type="PROSITE" id="PS50090"/>
    </source>
</evidence>
<dbReference type="PANTHER" id="PTHR12855:SF10">
    <property type="entry name" value="DNA METHYLTRANSFERASE 1-ASSOCIATED PROTEIN 1"/>
    <property type="match status" value="1"/>
</dbReference>
<feature type="region of interest" description="Disordered" evidence="9">
    <location>
        <begin position="287"/>
        <end position="330"/>
    </location>
</feature>
<evidence type="ECO:0000256" key="5">
    <source>
        <dbReference type="ARBA" id="ARBA00023015"/>
    </source>
</evidence>
<evidence type="ECO:0000256" key="7">
    <source>
        <dbReference type="ARBA" id="ARBA00023242"/>
    </source>
</evidence>
<feature type="region of interest" description="Disordered" evidence="9">
    <location>
        <begin position="1"/>
        <end position="40"/>
    </location>
</feature>
<evidence type="ECO:0000256" key="8">
    <source>
        <dbReference type="ARBA" id="ARBA00025264"/>
    </source>
</evidence>
<gene>
    <name evidence="11" type="ORF">BDN70DRAFT_875754</name>
</gene>
<dbReference type="EMBL" id="MU155173">
    <property type="protein sequence ID" value="KAF9481813.1"/>
    <property type="molecule type" value="Genomic_DNA"/>
</dbReference>
<dbReference type="Proteomes" id="UP000807469">
    <property type="component" value="Unassembled WGS sequence"/>
</dbReference>
<dbReference type="FunFam" id="1.10.10.60:FF:000087">
    <property type="entry name" value="DNA methyltransferase 1-associated protein 1"/>
    <property type="match status" value="1"/>
</dbReference>
<accession>A0A9P5Z735</accession>
<dbReference type="OrthoDB" id="19740at2759"/>
<dbReference type="InterPro" id="IPR032563">
    <property type="entry name" value="DAMP1_SANT-like"/>
</dbReference>
<comment type="function">
    <text evidence="8">Component of the SWR1 complex which mediates the ATP-dependent exchange of histone H2A for the H2A variant HZT1 leading to transcriptional regulation of selected genes by chromatin remodeling. Component of the NuA4 histone acetyltransferase complex which is involved in transcriptional activation of selected genes principally by acetylation of nucleosomal histone H4 and H2A. The NuA4 complex is also involved in DNA repair.</text>
</comment>
<dbReference type="CDD" id="cd11658">
    <property type="entry name" value="SANT_DMAP1_like"/>
    <property type="match status" value="1"/>
</dbReference>
<evidence type="ECO:0000256" key="2">
    <source>
        <dbReference type="ARBA" id="ARBA00006918"/>
    </source>
</evidence>
<dbReference type="GO" id="GO:0003714">
    <property type="term" value="F:transcription corepressor activity"/>
    <property type="evidence" value="ECO:0007669"/>
    <property type="project" value="TreeGrafter"/>
</dbReference>
<dbReference type="PANTHER" id="PTHR12855">
    <property type="entry name" value="DNA METHYLTRANSFERASE 1-ASSOCIATED PROTEIN 1 FAMILY MEMBER"/>
    <property type="match status" value="1"/>
</dbReference>
<dbReference type="SUPFAM" id="SSF46689">
    <property type="entry name" value="Homeodomain-like"/>
    <property type="match status" value="1"/>
</dbReference>
<organism evidence="11 12">
    <name type="scientific">Pholiota conissans</name>
    <dbReference type="NCBI Taxonomy" id="109636"/>
    <lineage>
        <taxon>Eukaryota</taxon>
        <taxon>Fungi</taxon>
        <taxon>Dikarya</taxon>
        <taxon>Basidiomycota</taxon>
        <taxon>Agaricomycotina</taxon>
        <taxon>Agaricomycetes</taxon>
        <taxon>Agaricomycetidae</taxon>
        <taxon>Agaricales</taxon>
        <taxon>Agaricineae</taxon>
        <taxon>Strophariaceae</taxon>
        <taxon>Pholiota</taxon>
    </lineage>
</organism>
<dbReference type="GO" id="GO:0035267">
    <property type="term" value="C:NuA4 histone acetyltransferase complex"/>
    <property type="evidence" value="ECO:0007669"/>
    <property type="project" value="InterPro"/>
</dbReference>
<evidence type="ECO:0000313" key="12">
    <source>
        <dbReference type="Proteomes" id="UP000807469"/>
    </source>
</evidence>
<evidence type="ECO:0000313" key="11">
    <source>
        <dbReference type="EMBL" id="KAF9481813.1"/>
    </source>
</evidence>
<dbReference type="Gene3D" id="1.10.10.60">
    <property type="entry name" value="Homeodomain-like"/>
    <property type="match status" value="1"/>
</dbReference>
<name>A0A9P5Z735_9AGAR</name>
<keyword evidence="6" id="KW-0804">Transcription</keyword>
<dbReference type="GO" id="GO:0006338">
    <property type="term" value="P:chromatin remodeling"/>
    <property type="evidence" value="ECO:0007669"/>
    <property type="project" value="InterPro"/>
</dbReference>
<feature type="compositionally biased region" description="Low complexity" evidence="9">
    <location>
        <begin position="497"/>
        <end position="509"/>
    </location>
</feature>